<proteinExistence type="predicted"/>
<sequence length="355" mass="40135">MQVIQIGSFAILLKWLLLGLSILFGLILIKLWLRKTQENGIHKKIFDLLTNGLFIGFFIWKGSLLILEPTLVVKSPLSLLYFTGGRIGLFWAILGSIIFIFYRARKLTIPHLFILQSGFLFSFAVISCYHILALLFLNDDNKMTHIILALFAVIIVFLSLSKQRIGSQKKIFSTIILFSFLSIFLSFDFTSSPTEAKKTVQENQGVDHKTVKIGVEEGKKAPNFQLQTVSGKEMKLSDLKGKKVILNLWATWCPPCKAEMPHMQEFYQEQERKNVEIVAVNLTTAEKDPSGVEKFVKDYGLTFPVLLDSSGQIGDTYQAFTIPTSYIIDANGIIHKKIVGPMDKEMMNELINSID</sequence>
<name>K6E9K9_9BACI</name>
<dbReference type="PANTHER" id="PTHR42852">
    <property type="entry name" value="THIOL:DISULFIDE INTERCHANGE PROTEIN DSBE"/>
    <property type="match status" value="1"/>
</dbReference>
<reference evidence="4 5" key="1">
    <citation type="journal article" date="2012" name="Front. Microbiol.">
        <title>Redundancy and modularity in membrane-associated dissimilatory nitrate reduction in Bacillus.</title>
        <authorList>
            <person name="Heylen K."/>
            <person name="Keltjens J."/>
        </authorList>
    </citation>
    <scope>NUCLEOTIDE SEQUENCE [LARGE SCALE GENOMIC DNA]</scope>
    <source>
        <strain evidence="5">LMG 21833T</strain>
    </source>
</reference>
<keyword evidence="2" id="KW-0472">Membrane</keyword>
<dbReference type="eggNOG" id="COG0526">
    <property type="taxonomic scope" value="Bacteria"/>
</dbReference>
<feature type="transmembrane region" description="Helical" evidence="2">
    <location>
        <begin position="172"/>
        <end position="189"/>
    </location>
</feature>
<dbReference type="SUPFAM" id="SSF52833">
    <property type="entry name" value="Thioredoxin-like"/>
    <property type="match status" value="1"/>
</dbReference>
<dbReference type="Pfam" id="PF00578">
    <property type="entry name" value="AhpC-TSA"/>
    <property type="match status" value="1"/>
</dbReference>
<dbReference type="EMBL" id="AJLS01000043">
    <property type="protein sequence ID" value="EKN70036.1"/>
    <property type="molecule type" value="Genomic_DNA"/>
</dbReference>
<protein>
    <submittedName>
        <fullName evidence="4">Membrane-associated thiol-disulfide oxidoreductase</fullName>
    </submittedName>
</protein>
<evidence type="ECO:0000313" key="5">
    <source>
        <dbReference type="Proteomes" id="UP000006316"/>
    </source>
</evidence>
<dbReference type="PANTHER" id="PTHR42852:SF17">
    <property type="entry name" value="THIOREDOXIN-LIKE PROTEIN HI_1115"/>
    <property type="match status" value="1"/>
</dbReference>
<feature type="domain" description="Thioredoxin" evidence="3">
    <location>
        <begin position="215"/>
        <end position="355"/>
    </location>
</feature>
<comment type="caution">
    <text evidence="4">The sequence shown here is derived from an EMBL/GenBank/DDBJ whole genome shotgun (WGS) entry which is preliminary data.</text>
</comment>
<dbReference type="STRING" id="1117379.BABA_06656"/>
<organism evidence="4 5">
    <name type="scientific">Neobacillus bataviensis LMG 21833</name>
    <dbReference type="NCBI Taxonomy" id="1117379"/>
    <lineage>
        <taxon>Bacteria</taxon>
        <taxon>Bacillati</taxon>
        <taxon>Bacillota</taxon>
        <taxon>Bacilli</taxon>
        <taxon>Bacillales</taxon>
        <taxon>Bacillaceae</taxon>
        <taxon>Neobacillus</taxon>
    </lineage>
</organism>
<dbReference type="Gene3D" id="3.40.30.10">
    <property type="entry name" value="Glutaredoxin"/>
    <property type="match status" value="1"/>
</dbReference>
<dbReference type="PROSITE" id="PS51352">
    <property type="entry name" value="THIOREDOXIN_2"/>
    <property type="match status" value="1"/>
</dbReference>
<dbReference type="CDD" id="cd02966">
    <property type="entry name" value="TlpA_like_family"/>
    <property type="match status" value="1"/>
</dbReference>
<dbReference type="PATRIC" id="fig|1117379.3.peg.1395"/>
<keyword evidence="5" id="KW-1185">Reference proteome</keyword>
<dbReference type="PROSITE" id="PS00194">
    <property type="entry name" value="THIOREDOXIN_1"/>
    <property type="match status" value="1"/>
</dbReference>
<keyword evidence="2" id="KW-0812">Transmembrane</keyword>
<dbReference type="InterPro" id="IPR017937">
    <property type="entry name" value="Thioredoxin_CS"/>
</dbReference>
<accession>K6E9K9</accession>
<dbReference type="RefSeq" id="WP_007084356.1">
    <property type="nucleotide sequence ID" value="NZ_AJLS01000043.1"/>
</dbReference>
<feature type="transmembrane region" description="Helical" evidence="2">
    <location>
        <begin position="45"/>
        <end position="67"/>
    </location>
</feature>
<feature type="transmembrane region" description="Helical" evidence="2">
    <location>
        <begin position="79"/>
        <end position="101"/>
    </location>
</feature>
<dbReference type="GO" id="GO:0016491">
    <property type="term" value="F:oxidoreductase activity"/>
    <property type="evidence" value="ECO:0007669"/>
    <property type="project" value="InterPro"/>
</dbReference>
<dbReference type="Proteomes" id="UP000006316">
    <property type="component" value="Unassembled WGS sequence"/>
</dbReference>
<keyword evidence="2" id="KW-1133">Transmembrane helix</keyword>
<dbReference type="AlphaFoldDB" id="K6E9K9"/>
<gene>
    <name evidence="4" type="ORF">BABA_06656</name>
</gene>
<dbReference type="InterPro" id="IPR036249">
    <property type="entry name" value="Thioredoxin-like_sf"/>
</dbReference>
<evidence type="ECO:0000256" key="2">
    <source>
        <dbReference type="SAM" id="Phobius"/>
    </source>
</evidence>
<dbReference type="InterPro" id="IPR000866">
    <property type="entry name" value="AhpC/TSA"/>
</dbReference>
<evidence type="ECO:0000259" key="3">
    <source>
        <dbReference type="PROSITE" id="PS51352"/>
    </source>
</evidence>
<feature type="transmembrane region" description="Helical" evidence="2">
    <location>
        <begin position="143"/>
        <end position="160"/>
    </location>
</feature>
<evidence type="ECO:0000256" key="1">
    <source>
        <dbReference type="ARBA" id="ARBA00023157"/>
    </source>
</evidence>
<keyword evidence="1" id="KW-1015">Disulfide bond</keyword>
<dbReference type="InterPro" id="IPR050553">
    <property type="entry name" value="Thioredoxin_ResA/DsbE_sf"/>
</dbReference>
<evidence type="ECO:0000313" key="4">
    <source>
        <dbReference type="EMBL" id="EKN70036.1"/>
    </source>
</evidence>
<dbReference type="InterPro" id="IPR013766">
    <property type="entry name" value="Thioredoxin_domain"/>
</dbReference>
<feature type="transmembrane region" description="Helical" evidence="2">
    <location>
        <begin position="12"/>
        <end position="33"/>
    </location>
</feature>
<feature type="transmembrane region" description="Helical" evidence="2">
    <location>
        <begin position="113"/>
        <end position="137"/>
    </location>
</feature>
<dbReference type="GO" id="GO:0016209">
    <property type="term" value="F:antioxidant activity"/>
    <property type="evidence" value="ECO:0007669"/>
    <property type="project" value="InterPro"/>
</dbReference>